<dbReference type="Proteomes" id="UP000011666">
    <property type="component" value="Unassembled WGS sequence"/>
</dbReference>
<dbReference type="Pfam" id="PF09084">
    <property type="entry name" value="NMT1"/>
    <property type="match status" value="1"/>
</dbReference>
<keyword evidence="1" id="KW-0732">Signal</keyword>
<feature type="domain" description="SsuA/THI5-like" evidence="2">
    <location>
        <begin position="43"/>
        <end position="255"/>
    </location>
</feature>
<dbReference type="eggNOG" id="COG0715">
    <property type="taxonomic scope" value="Bacteria"/>
</dbReference>
<dbReference type="PROSITE" id="PS51257">
    <property type="entry name" value="PROKAR_LIPOPROTEIN"/>
    <property type="match status" value="1"/>
</dbReference>
<evidence type="ECO:0000259" key="2">
    <source>
        <dbReference type="Pfam" id="PF09084"/>
    </source>
</evidence>
<sequence>MMRRIHRWGAAIAAAILLPTLAACGTGNSENAMSLMVDVGYLPKHAPFFAAVDRGFFAQEGLDVTVMPGSGSGNTITAVDTGKVDAGWADFGVTILSQGRGAKIKQVDLLQARSAYAVVGTDDGRIHGWGDLKGKTVATEGAGAMTAMWPYAMRKLGLTERDVTVVHATSSAKIPGLVAEQWDANLAMSVSDGPAVDAVGKKPVILKWSDIGIDLYGNGIIFSEEQLTNRPDRVKRFNRAMQRAYLWSCEHPADAAESFHREVQGYETRTVELALSEQCALNFRVGREGDPYGHMTDDEVVTMIDVAHEFLGLDRSSTVRPDQVYSNDYLDDVPPHGIQAP</sequence>
<feature type="signal peptide" evidence="1">
    <location>
        <begin position="1"/>
        <end position="22"/>
    </location>
</feature>
<keyword evidence="4" id="KW-1185">Reference proteome</keyword>
<gene>
    <name evidence="3" type="ORF">GS4_38_00070</name>
</gene>
<feature type="chain" id="PRO_5039244152" description="SsuA/THI5-like domain-containing protein" evidence="1">
    <location>
        <begin position="23"/>
        <end position="341"/>
    </location>
</feature>
<dbReference type="RefSeq" id="WP_007624769.1">
    <property type="nucleotide sequence ID" value="NZ_BANX01000038.1"/>
</dbReference>
<proteinExistence type="predicted"/>
<dbReference type="InterPro" id="IPR015168">
    <property type="entry name" value="SsuA/THI5"/>
</dbReference>
<dbReference type="EMBL" id="BANX01000038">
    <property type="protein sequence ID" value="GAC70602.1"/>
    <property type="molecule type" value="Genomic_DNA"/>
</dbReference>
<evidence type="ECO:0000313" key="4">
    <source>
        <dbReference type="Proteomes" id="UP000011666"/>
    </source>
</evidence>
<dbReference type="STRING" id="1223545.GS4_38_00070"/>
<dbReference type="PANTHER" id="PTHR31528:SF15">
    <property type="entry name" value="RIBOFLAVIN-BINDING PROTEIN RIBY"/>
    <property type="match status" value="1"/>
</dbReference>
<dbReference type="SUPFAM" id="SSF53850">
    <property type="entry name" value="Periplasmic binding protein-like II"/>
    <property type="match status" value="1"/>
</dbReference>
<dbReference type="Gene3D" id="3.40.190.10">
    <property type="entry name" value="Periplasmic binding protein-like II"/>
    <property type="match status" value="2"/>
</dbReference>
<comment type="caution">
    <text evidence="3">The sequence shown here is derived from an EMBL/GenBank/DDBJ whole genome shotgun (WGS) entry which is preliminary data.</text>
</comment>
<dbReference type="AlphaFoldDB" id="M0QS04"/>
<name>M0QS04_9ACTN</name>
<dbReference type="GO" id="GO:0009228">
    <property type="term" value="P:thiamine biosynthetic process"/>
    <property type="evidence" value="ECO:0007669"/>
    <property type="project" value="InterPro"/>
</dbReference>
<protein>
    <recommendedName>
        <fullName evidence="2">SsuA/THI5-like domain-containing protein</fullName>
    </recommendedName>
</protein>
<dbReference type="PANTHER" id="PTHR31528">
    <property type="entry name" value="4-AMINO-5-HYDROXYMETHYL-2-METHYLPYRIMIDINE PHOSPHATE SYNTHASE THI11-RELATED"/>
    <property type="match status" value="1"/>
</dbReference>
<organism evidence="3 4">
    <name type="scientific">Gordonia soli NBRC 108243</name>
    <dbReference type="NCBI Taxonomy" id="1223545"/>
    <lineage>
        <taxon>Bacteria</taxon>
        <taxon>Bacillati</taxon>
        <taxon>Actinomycetota</taxon>
        <taxon>Actinomycetes</taxon>
        <taxon>Mycobacteriales</taxon>
        <taxon>Gordoniaceae</taxon>
        <taxon>Gordonia</taxon>
    </lineage>
</organism>
<accession>M0QS04</accession>
<evidence type="ECO:0000313" key="3">
    <source>
        <dbReference type="EMBL" id="GAC70602.1"/>
    </source>
</evidence>
<reference evidence="3 4" key="1">
    <citation type="submission" date="2013-01" db="EMBL/GenBank/DDBJ databases">
        <title>Whole genome shotgun sequence of Gordonia soli NBRC 108243.</title>
        <authorList>
            <person name="Isaki-Nakamura S."/>
            <person name="Hosoyama A."/>
            <person name="Tsuchikane K."/>
            <person name="Ando Y."/>
            <person name="Baba S."/>
            <person name="Ohji S."/>
            <person name="Hamada M."/>
            <person name="Tamura T."/>
            <person name="Yamazoe A."/>
            <person name="Yamazaki S."/>
            <person name="Fujita N."/>
        </authorList>
    </citation>
    <scope>NUCLEOTIDE SEQUENCE [LARGE SCALE GENOMIC DNA]</scope>
    <source>
        <strain evidence="3 4">NBRC 108243</strain>
    </source>
</reference>
<evidence type="ECO:0000256" key="1">
    <source>
        <dbReference type="SAM" id="SignalP"/>
    </source>
</evidence>
<dbReference type="InterPro" id="IPR027939">
    <property type="entry name" value="NMT1/THI5"/>
</dbReference>